<reference evidence="1" key="1">
    <citation type="journal article" date="2022" name="bioRxiv">
        <title>Sequencing and chromosome-scale assembly of the giantPleurodeles waltlgenome.</title>
        <authorList>
            <person name="Brown T."/>
            <person name="Elewa A."/>
            <person name="Iarovenko S."/>
            <person name="Subramanian E."/>
            <person name="Araus A.J."/>
            <person name="Petzold A."/>
            <person name="Susuki M."/>
            <person name="Suzuki K.-i.T."/>
            <person name="Hayashi T."/>
            <person name="Toyoda A."/>
            <person name="Oliveira C."/>
            <person name="Osipova E."/>
            <person name="Leigh N.D."/>
            <person name="Simon A."/>
            <person name="Yun M.H."/>
        </authorList>
    </citation>
    <scope>NUCLEOTIDE SEQUENCE</scope>
    <source>
        <strain evidence="1">20211129_DDA</strain>
        <tissue evidence="1">Liver</tissue>
    </source>
</reference>
<comment type="caution">
    <text evidence="1">The sequence shown here is derived from an EMBL/GenBank/DDBJ whole genome shotgun (WGS) entry which is preliminary data.</text>
</comment>
<name>A0AAV7TV07_PLEWA</name>
<sequence>MPPYLDQHLLLSGLPRGMLTPAVRRACIGRLARIVSRWCPGHRLLVVTEIHLRQACDGLSRRGEPAASPRALEQ</sequence>
<accession>A0AAV7TV07</accession>
<dbReference type="AlphaFoldDB" id="A0AAV7TV07"/>
<dbReference type="Proteomes" id="UP001066276">
    <property type="component" value="Chromosome 3_2"/>
</dbReference>
<keyword evidence="2" id="KW-1185">Reference proteome</keyword>
<gene>
    <name evidence="1" type="ORF">NDU88_005227</name>
</gene>
<proteinExistence type="predicted"/>
<dbReference type="EMBL" id="JANPWB010000006">
    <property type="protein sequence ID" value="KAJ1179999.1"/>
    <property type="molecule type" value="Genomic_DNA"/>
</dbReference>
<organism evidence="1 2">
    <name type="scientific">Pleurodeles waltl</name>
    <name type="common">Iberian ribbed newt</name>
    <dbReference type="NCBI Taxonomy" id="8319"/>
    <lineage>
        <taxon>Eukaryota</taxon>
        <taxon>Metazoa</taxon>
        <taxon>Chordata</taxon>
        <taxon>Craniata</taxon>
        <taxon>Vertebrata</taxon>
        <taxon>Euteleostomi</taxon>
        <taxon>Amphibia</taxon>
        <taxon>Batrachia</taxon>
        <taxon>Caudata</taxon>
        <taxon>Salamandroidea</taxon>
        <taxon>Salamandridae</taxon>
        <taxon>Pleurodelinae</taxon>
        <taxon>Pleurodeles</taxon>
    </lineage>
</organism>
<evidence type="ECO:0000313" key="1">
    <source>
        <dbReference type="EMBL" id="KAJ1179999.1"/>
    </source>
</evidence>
<protein>
    <submittedName>
        <fullName evidence="1">Uncharacterized protein</fullName>
    </submittedName>
</protein>
<evidence type="ECO:0000313" key="2">
    <source>
        <dbReference type="Proteomes" id="UP001066276"/>
    </source>
</evidence>